<protein>
    <submittedName>
        <fullName evidence="1">Tubulin-tyrosine ligase family protein</fullName>
    </submittedName>
</protein>
<dbReference type="InterPro" id="IPR027749">
    <property type="entry name" value="TTLL12"/>
</dbReference>
<comment type="caution">
    <text evidence="1">The sequence shown here is derived from an EMBL/GenBank/DDBJ whole genome shotgun (WGS) entry which is preliminary data.</text>
</comment>
<dbReference type="PANTHER" id="PTHR46088">
    <property type="entry name" value="TUBULIN--TYROSINE LIGASE-LIKE PROTEIN 12"/>
    <property type="match status" value="1"/>
</dbReference>
<reference evidence="1" key="1">
    <citation type="journal article" date="2022" name="bioRxiv">
        <title>Genomics of Preaxostyla Flagellates Illuminates Evolutionary Transitions and the Path Towards Mitochondrial Loss.</title>
        <authorList>
            <person name="Novak L.V.F."/>
            <person name="Treitli S.C."/>
            <person name="Pyrih J."/>
            <person name="Halakuc P."/>
            <person name="Pipaliya S.V."/>
            <person name="Vacek V."/>
            <person name="Brzon O."/>
            <person name="Soukal P."/>
            <person name="Eme L."/>
            <person name="Dacks J.B."/>
            <person name="Karnkowska A."/>
            <person name="Elias M."/>
            <person name="Hampl V."/>
        </authorList>
    </citation>
    <scope>NUCLEOTIDE SEQUENCE</scope>
    <source>
        <strain evidence="1">RCP-MX</strain>
    </source>
</reference>
<evidence type="ECO:0000313" key="1">
    <source>
        <dbReference type="EMBL" id="KAJ4461321.1"/>
    </source>
</evidence>
<dbReference type="Proteomes" id="UP001141327">
    <property type="component" value="Unassembled WGS sequence"/>
</dbReference>
<keyword evidence="1" id="KW-0436">Ligase</keyword>
<name>A0ABQ8UQ97_9EUKA</name>
<organism evidence="1 2">
    <name type="scientific">Paratrimastix pyriformis</name>
    <dbReference type="NCBI Taxonomy" id="342808"/>
    <lineage>
        <taxon>Eukaryota</taxon>
        <taxon>Metamonada</taxon>
        <taxon>Preaxostyla</taxon>
        <taxon>Paratrimastigidae</taxon>
        <taxon>Paratrimastix</taxon>
    </lineage>
</organism>
<keyword evidence="2" id="KW-1185">Reference proteome</keyword>
<accession>A0ABQ8UQ97</accession>
<dbReference type="PANTHER" id="PTHR46088:SF1">
    <property type="entry name" value="TUBULIN--TYROSINE LIGASE-LIKE PROTEIN 12"/>
    <property type="match status" value="1"/>
</dbReference>
<evidence type="ECO:0000313" key="2">
    <source>
        <dbReference type="Proteomes" id="UP001141327"/>
    </source>
</evidence>
<sequence length="651" mass="70174">MTDLLFFAPFHTNLCQLENLAPFWQRFGGAAFIYEWNPDKEKLRAYLNPTDWPLLTVRPFTLKDIVEELFAHPEKKIVWLLTASSNYTFANTQRDLIGALQKAFPDRIVDCFNIGHCMYGCQSCGLREHNVPLKFTRFVNGELPFGTADVRAKYLGEPRPAGSLSVLVCPSVGPLSFLSSAEILGALAEGPGRATGNGDRQPVVVAIHRRSPPTSSTAALGLAEQVQSQARATAGAALGPFVLKLHSFCQCADSAEEPHPILGIGEEERAMVPHWREALRTVPEEECNILPFLDGFDVILTDLDSSVAFESLYFAQGPRGKYILAYCNDPAQRAQADQAYLGHLNLFSNGAELRALFARLPGSPIPGAHPAEPLAPLTAGREFFGTKYGIPTGGEVDRAAQLRKWAEKVSDMSPFVSLLWSFGGCVAAPCPHAPPSWLSRPPIAPPPAPALIDGALGARGRTGRPGRGDAPVPHDPVTYLARGEPIPDGAAEFTVFLRSHQEQLEAIQLPAPLWHPLYRKLRAELFDAASVVQFAPVARVEGPPHGPAASCPPATLPPPLGQPRAWPLLFPHLNIPPLARGPAGRPGGPVHPLQGLQTCNKEGVTLRAGEQVFLVDHSWTTTAGYALAQRVSGLSPRISGIAHQGSSGCVL</sequence>
<dbReference type="EMBL" id="JAPMOS010000008">
    <property type="protein sequence ID" value="KAJ4461321.1"/>
    <property type="molecule type" value="Genomic_DNA"/>
</dbReference>
<proteinExistence type="predicted"/>
<dbReference type="GO" id="GO:0016874">
    <property type="term" value="F:ligase activity"/>
    <property type="evidence" value="ECO:0007669"/>
    <property type="project" value="UniProtKB-KW"/>
</dbReference>
<gene>
    <name evidence="1" type="ORF">PAPYR_2372</name>
</gene>